<comment type="caution">
    <text evidence="2">The sequence shown here is derived from an EMBL/GenBank/DDBJ whole genome shotgun (WGS) entry which is preliminary data.</text>
</comment>
<name>A0A498DB07_9BACI</name>
<evidence type="ECO:0000313" key="3">
    <source>
        <dbReference type="Proteomes" id="UP000270219"/>
    </source>
</evidence>
<dbReference type="InterPro" id="IPR001279">
    <property type="entry name" value="Metallo-B-lactamas"/>
</dbReference>
<protein>
    <submittedName>
        <fullName evidence="2">MBL fold metallo-hydrolase</fullName>
    </submittedName>
</protein>
<dbReference type="SUPFAM" id="SSF56281">
    <property type="entry name" value="Metallo-hydrolase/oxidoreductase"/>
    <property type="match status" value="1"/>
</dbReference>
<evidence type="ECO:0000259" key="1">
    <source>
        <dbReference type="SMART" id="SM00849"/>
    </source>
</evidence>
<dbReference type="Gene3D" id="3.60.15.10">
    <property type="entry name" value="Ribonuclease Z/Hydroxyacylglutathione hydrolase-like"/>
    <property type="match status" value="1"/>
</dbReference>
<organism evidence="2 3">
    <name type="scientific">Oceanobacillus piezotolerans</name>
    <dbReference type="NCBI Taxonomy" id="2448030"/>
    <lineage>
        <taxon>Bacteria</taxon>
        <taxon>Bacillati</taxon>
        <taxon>Bacillota</taxon>
        <taxon>Bacilli</taxon>
        <taxon>Bacillales</taxon>
        <taxon>Bacillaceae</taxon>
        <taxon>Oceanobacillus</taxon>
    </lineage>
</organism>
<keyword evidence="3" id="KW-1185">Reference proteome</keyword>
<reference evidence="2 3" key="1">
    <citation type="submission" date="2018-10" db="EMBL/GenBank/DDBJ databases">
        <title>Oceanobacillus sp. YLB-02 draft genome.</title>
        <authorList>
            <person name="Yu L."/>
        </authorList>
    </citation>
    <scope>NUCLEOTIDE SEQUENCE [LARGE SCALE GENOMIC DNA]</scope>
    <source>
        <strain evidence="2 3">YLB-02</strain>
    </source>
</reference>
<dbReference type="EMBL" id="RCHR01000002">
    <property type="protein sequence ID" value="RLL46874.1"/>
    <property type="molecule type" value="Genomic_DNA"/>
</dbReference>
<dbReference type="Proteomes" id="UP000270219">
    <property type="component" value="Unassembled WGS sequence"/>
</dbReference>
<proteinExistence type="predicted"/>
<dbReference type="InterPro" id="IPR036866">
    <property type="entry name" value="RibonucZ/Hydroxyglut_hydro"/>
</dbReference>
<dbReference type="SMART" id="SM00849">
    <property type="entry name" value="Lactamase_B"/>
    <property type="match status" value="1"/>
</dbReference>
<feature type="domain" description="Metallo-beta-lactamase" evidence="1">
    <location>
        <begin position="23"/>
        <end position="192"/>
    </location>
</feature>
<dbReference type="Pfam" id="PF00753">
    <property type="entry name" value="Lactamase_B"/>
    <property type="match status" value="1"/>
</dbReference>
<dbReference type="InterPro" id="IPR050662">
    <property type="entry name" value="Sec-metab_biosynth-thioest"/>
</dbReference>
<dbReference type="RefSeq" id="WP_121522125.1">
    <property type="nucleotide sequence ID" value="NZ_RCHR01000002.1"/>
</dbReference>
<accession>A0A498DB07</accession>
<sequence length="266" mass="30471">MIDIFKHEGVTCVKAAVSKDGVSVYIYLVDGMLIDTGPQILEKELITFYNQYEFDLVTLTHSHEDHTGTASWIEHNKNVPIYIHPKGIPKCEENGNYPEYRQIAWGIRRAFHPQPLGEKIHSKNLKWEVIYTPGHADDHVALLDKENGRLFSGDMYVLPTVKVIMSSESIPQIIHSINKLLSLEFKIMYCSHAGYLLNGRKALEEKLENLLDIYATVSDLYEKGYSNSEIDQTLFRKRYKIEELSNGEYGSANIVNSIVSDLQRYN</sequence>
<keyword evidence="2" id="KW-0378">Hydrolase</keyword>
<gene>
    <name evidence="2" type="ORF">D8M04_06655</name>
</gene>
<dbReference type="PANTHER" id="PTHR23131">
    <property type="entry name" value="ENDORIBONUCLEASE LACTB2"/>
    <property type="match status" value="1"/>
</dbReference>
<dbReference type="OrthoDB" id="235784at2"/>
<dbReference type="AlphaFoldDB" id="A0A498DB07"/>
<dbReference type="GO" id="GO:0016787">
    <property type="term" value="F:hydrolase activity"/>
    <property type="evidence" value="ECO:0007669"/>
    <property type="project" value="UniProtKB-KW"/>
</dbReference>
<evidence type="ECO:0000313" key="2">
    <source>
        <dbReference type="EMBL" id="RLL46874.1"/>
    </source>
</evidence>